<reference evidence="2 3" key="1">
    <citation type="journal article" date="2024" name="Ann. Entomol. Soc. Am.">
        <title>Genomic analyses of the southern and eastern yellowjacket wasps (Hymenoptera: Vespidae) reveal evolutionary signatures of social life.</title>
        <authorList>
            <person name="Catto M.A."/>
            <person name="Caine P.B."/>
            <person name="Orr S.E."/>
            <person name="Hunt B.G."/>
            <person name="Goodisman M.A.D."/>
        </authorList>
    </citation>
    <scope>NUCLEOTIDE SEQUENCE [LARGE SCALE GENOMIC DNA]</scope>
    <source>
        <strain evidence="2">233</strain>
        <tissue evidence="2">Head and thorax</tissue>
    </source>
</reference>
<keyword evidence="3" id="KW-1185">Reference proteome</keyword>
<accession>A0ABD1ZZQ7</accession>
<proteinExistence type="predicted"/>
<name>A0ABD1ZZQ7_VESSQ</name>
<feature type="non-terminal residue" evidence="2">
    <location>
        <position position="89"/>
    </location>
</feature>
<comment type="caution">
    <text evidence="2">The sequence shown here is derived from an EMBL/GenBank/DDBJ whole genome shotgun (WGS) entry which is preliminary data.</text>
</comment>
<sequence>MLHMRKNHGPVYEVDTNFGKIVIYKLQNSSMEGGLRCKSEEVYSGCCSSLDEYINIRLKSLKLINCHTLWILSLTFVLNICIVTVCIVS</sequence>
<dbReference type="Proteomes" id="UP001607302">
    <property type="component" value="Unassembled WGS sequence"/>
</dbReference>
<evidence type="ECO:0000313" key="2">
    <source>
        <dbReference type="EMBL" id="KAL2713866.1"/>
    </source>
</evidence>
<gene>
    <name evidence="2" type="ORF">V1478_016423</name>
</gene>
<keyword evidence="1" id="KW-1133">Transmembrane helix</keyword>
<evidence type="ECO:0000256" key="1">
    <source>
        <dbReference type="SAM" id="Phobius"/>
    </source>
</evidence>
<protein>
    <submittedName>
        <fullName evidence="2">Uncharacterized protein</fullName>
    </submittedName>
</protein>
<organism evidence="2 3">
    <name type="scientific">Vespula squamosa</name>
    <name type="common">Southern yellow jacket</name>
    <name type="synonym">Wasp</name>
    <dbReference type="NCBI Taxonomy" id="30214"/>
    <lineage>
        <taxon>Eukaryota</taxon>
        <taxon>Metazoa</taxon>
        <taxon>Ecdysozoa</taxon>
        <taxon>Arthropoda</taxon>
        <taxon>Hexapoda</taxon>
        <taxon>Insecta</taxon>
        <taxon>Pterygota</taxon>
        <taxon>Neoptera</taxon>
        <taxon>Endopterygota</taxon>
        <taxon>Hymenoptera</taxon>
        <taxon>Apocrita</taxon>
        <taxon>Aculeata</taxon>
        <taxon>Vespoidea</taxon>
        <taxon>Vespidae</taxon>
        <taxon>Vespinae</taxon>
        <taxon>Vespula</taxon>
    </lineage>
</organism>
<dbReference type="AlphaFoldDB" id="A0ABD1ZZQ7"/>
<keyword evidence="1" id="KW-0472">Membrane</keyword>
<evidence type="ECO:0000313" key="3">
    <source>
        <dbReference type="Proteomes" id="UP001607302"/>
    </source>
</evidence>
<dbReference type="EMBL" id="JAUDFV010000157">
    <property type="protein sequence ID" value="KAL2713866.1"/>
    <property type="molecule type" value="Genomic_DNA"/>
</dbReference>
<keyword evidence="1" id="KW-0812">Transmembrane</keyword>
<feature type="transmembrane region" description="Helical" evidence="1">
    <location>
        <begin position="69"/>
        <end position="88"/>
    </location>
</feature>